<dbReference type="EMBL" id="KV454299">
    <property type="protein sequence ID" value="ODQ70899.1"/>
    <property type="molecule type" value="Genomic_DNA"/>
</dbReference>
<dbReference type="SMART" id="SM00246">
    <property type="entry name" value="WH2"/>
    <property type="match status" value="1"/>
</dbReference>
<evidence type="ECO:0000256" key="1">
    <source>
        <dbReference type="SAM" id="MobiDB-lite"/>
    </source>
</evidence>
<feature type="domain" description="WH2" evidence="2">
    <location>
        <begin position="31"/>
        <end position="48"/>
    </location>
</feature>
<dbReference type="PROSITE" id="PS51082">
    <property type="entry name" value="WH2"/>
    <property type="match status" value="1"/>
</dbReference>
<feature type="compositionally biased region" description="Pro residues" evidence="1">
    <location>
        <begin position="1"/>
        <end position="26"/>
    </location>
</feature>
<keyword evidence="4" id="KW-1185">Reference proteome</keyword>
<dbReference type="Proteomes" id="UP000094385">
    <property type="component" value="Unassembled WGS sequence"/>
</dbReference>
<proteinExistence type="predicted"/>
<accession>A0A1E3PZL7</accession>
<name>A0A1E3PZL7_LIPST</name>
<evidence type="ECO:0000313" key="4">
    <source>
        <dbReference type="Proteomes" id="UP000094385"/>
    </source>
</evidence>
<dbReference type="OrthoDB" id="2430277at2759"/>
<feature type="region of interest" description="Disordered" evidence="1">
    <location>
        <begin position="1"/>
        <end position="112"/>
    </location>
</feature>
<evidence type="ECO:0000313" key="3">
    <source>
        <dbReference type="EMBL" id="ODQ70899.1"/>
    </source>
</evidence>
<organism evidence="3 4">
    <name type="scientific">Lipomyces starkeyi NRRL Y-11557</name>
    <dbReference type="NCBI Taxonomy" id="675824"/>
    <lineage>
        <taxon>Eukaryota</taxon>
        <taxon>Fungi</taxon>
        <taxon>Dikarya</taxon>
        <taxon>Ascomycota</taxon>
        <taxon>Saccharomycotina</taxon>
        <taxon>Lipomycetes</taxon>
        <taxon>Lipomycetales</taxon>
        <taxon>Lipomycetaceae</taxon>
        <taxon>Lipomyces</taxon>
    </lineage>
</organism>
<sequence length="139" mass="13561">MAGPPPPPPPPPPVGVPPPPGPPPPMAGGGGRSALLGEIQQGRKLKKAVTNDRSAPAVGGRAVGESGGSSASSATHLAPPVPSSGRSRSNSGDESSPMAMGPQLAGLFAGGMPKLKSRGGIDTGGKMIQILILGLKILT</sequence>
<gene>
    <name evidence="3" type="ORF">LIPSTDRAFT_161758</name>
</gene>
<dbReference type="InterPro" id="IPR003124">
    <property type="entry name" value="WH2_dom"/>
</dbReference>
<reference evidence="3 4" key="1">
    <citation type="journal article" date="2016" name="Proc. Natl. Acad. Sci. U.S.A.">
        <title>Comparative genomics of biotechnologically important yeasts.</title>
        <authorList>
            <person name="Riley R."/>
            <person name="Haridas S."/>
            <person name="Wolfe K.H."/>
            <person name="Lopes M.R."/>
            <person name="Hittinger C.T."/>
            <person name="Goeker M."/>
            <person name="Salamov A.A."/>
            <person name="Wisecaver J.H."/>
            <person name="Long T.M."/>
            <person name="Calvey C.H."/>
            <person name="Aerts A.L."/>
            <person name="Barry K.W."/>
            <person name="Choi C."/>
            <person name="Clum A."/>
            <person name="Coughlan A.Y."/>
            <person name="Deshpande S."/>
            <person name="Douglass A.P."/>
            <person name="Hanson S.J."/>
            <person name="Klenk H.-P."/>
            <person name="LaButti K.M."/>
            <person name="Lapidus A."/>
            <person name="Lindquist E.A."/>
            <person name="Lipzen A.M."/>
            <person name="Meier-Kolthoff J.P."/>
            <person name="Ohm R.A."/>
            <person name="Otillar R.P."/>
            <person name="Pangilinan J.L."/>
            <person name="Peng Y."/>
            <person name="Rokas A."/>
            <person name="Rosa C.A."/>
            <person name="Scheuner C."/>
            <person name="Sibirny A.A."/>
            <person name="Slot J.C."/>
            <person name="Stielow J.B."/>
            <person name="Sun H."/>
            <person name="Kurtzman C.P."/>
            <person name="Blackwell M."/>
            <person name="Grigoriev I.V."/>
            <person name="Jeffries T.W."/>
        </authorList>
    </citation>
    <scope>NUCLEOTIDE SEQUENCE [LARGE SCALE GENOMIC DNA]</scope>
    <source>
        <strain evidence="3 4">NRRL Y-11557</strain>
    </source>
</reference>
<dbReference type="AlphaFoldDB" id="A0A1E3PZL7"/>
<protein>
    <recommendedName>
        <fullName evidence="2">WH2 domain-containing protein</fullName>
    </recommendedName>
</protein>
<dbReference type="GO" id="GO:0003779">
    <property type="term" value="F:actin binding"/>
    <property type="evidence" value="ECO:0007669"/>
    <property type="project" value="InterPro"/>
</dbReference>
<evidence type="ECO:0000259" key="2">
    <source>
        <dbReference type="PROSITE" id="PS51082"/>
    </source>
</evidence>
<dbReference type="STRING" id="675824.A0A1E3PZL7"/>
<dbReference type="Pfam" id="PF02205">
    <property type="entry name" value="WH2"/>
    <property type="match status" value="1"/>
</dbReference>
<feature type="compositionally biased region" description="Polar residues" evidence="1">
    <location>
        <begin position="84"/>
        <end position="94"/>
    </location>
</feature>